<sequence length="358" mass="38901">MAQSKTSGVLQRALLVCVALLLCLGGPALAADVKPGPLPDDVLAGVLERGYVRCGVNDLPGYAEVADDGMWRGFQVDLCRAIAAAVLDAPEAVEFSQLYTDDRFSALEANEVDVILSNASWTLSRETGRGIAFTTTMEYDGQGFMAYADLGLKRLADAAGRNLRVCVVSATTTENNLRDYLTQHDLGLEMRSFETHDAQWRAFLDNLCDITTGDRTSLYISRASRSPSPASFVVLPDIISREPLTPVVRKGAPTWESLVRWVMHSLVIAEEKGITKANVLAQAATATDPELRKLLGTAEQPVFFPGVDARFALRAIAAVGNYHEIFDRNLGKSSPFGMDRGLNALWKDGGLLYAPLFQ</sequence>
<dbReference type="RefSeq" id="WP_021758560.1">
    <property type="nucleotide sequence ID" value="NC_022444.1"/>
</dbReference>
<evidence type="ECO:0000313" key="7">
    <source>
        <dbReference type="Proteomes" id="UP000016587"/>
    </source>
</evidence>
<organism evidence="6 7">
    <name type="scientific">Megalodesulfovibrio gigas (strain ATCC 19364 / DSM 1382 / NCIMB 9332 / VKM B-1759)</name>
    <name type="common">Desulfovibrio gigas</name>
    <dbReference type="NCBI Taxonomy" id="1121448"/>
    <lineage>
        <taxon>Bacteria</taxon>
        <taxon>Pseudomonadati</taxon>
        <taxon>Thermodesulfobacteriota</taxon>
        <taxon>Desulfovibrionia</taxon>
        <taxon>Desulfovibrionales</taxon>
        <taxon>Desulfovibrionaceae</taxon>
        <taxon>Megalodesulfovibrio</taxon>
    </lineage>
</organism>
<dbReference type="OrthoDB" id="9777941at2"/>
<dbReference type="PANTHER" id="PTHR30085">
    <property type="entry name" value="AMINO ACID ABC TRANSPORTER PERMEASE"/>
    <property type="match status" value="1"/>
</dbReference>
<dbReference type="STRING" id="1121448.DGI_0066"/>
<dbReference type="PANTHER" id="PTHR30085:SF7">
    <property type="entry name" value="AMINO-ACID ABC TRANSPORTER-BINDING PROTEIN YHDW-RELATED"/>
    <property type="match status" value="1"/>
</dbReference>
<feature type="chain" id="PRO_5004588120" evidence="4">
    <location>
        <begin position="31"/>
        <end position="358"/>
    </location>
</feature>
<evidence type="ECO:0000256" key="3">
    <source>
        <dbReference type="ARBA" id="ARBA00022729"/>
    </source>
</evidence>
<dbReference type="Proteomes" id="UP000016587">
    <property type="component" value="Chromosome"/>
</dbReference>
<dbReference type="InterPro" id="IPR051455">
    <property type="entry name" value="Bact_solute-bind_prot3"/>
</dbReference>
<dbReference type="InterPro" id="IPR001638">
    <property type="entry name" value="Solute-binding_3/MltF_N"/>
</dbReference>
<dbReference type="KEGG" id="dgg:DGI_0066"/>
<dbReference type="Gene3D" id="3.40.190.10">
    <property type="entry name" value="Periplasmic binding protein-like II"/>
    <property type="match status" value="2"/>
</dbReference>
<evidence type="ECO:0000256" key="2">
    <source>
        <dbReference type="ARBA" id="ARBA00022448"/>
    </source>
</evidence>
<keyword evidence="7" id="KW-1185">Reference proteome</keyword>
<proteinExistence type="inferred from homology"/>
<dbReference type="AlphaFoldDB" id="T2G791"/>
<evidence type="ECO:0000259" key="5">
    <source>
        <dbReference type="SMART" id="SM00062"/>
    </source>
</evidence>
<feature type="domain" description="Solute-binding protein family 3/N-terminal" evidence="5">
    <location>
        <begin position="51"/>
        <end position="277"/>
    </location>
</feature>
<reference evidence="7" key="2">
    <citation type="submission" date="2013-07" db="EMBL/GenBank/DDBJ databases">
        <authorList>
            <person name="Morais-Silva F.O."/>
            <person name="Rezende A.M."/>
            <person name="Pimentel C."/>
            <person name="Resende D.M."/>
            <person name="Santos C.I."/>
            <person name="Clemente C."/>
            <person name="de Oliveira L.M."/>
            <person name="da Silva S.M."/>
            <person name="Costa D.A."/>
            <person name="Varela-Raposo A."/>
            <person name="Horacio E.C.A."/>
            <person name="Matos M."/>
            <person name="Flores O."/>
            <person name="Ruiz J.C."/>
            <person name="Rodrigues-Pousada C."/>
        </authorList>
    </citation>
    <scope>NUCLEOTIDE SEQUENCE [LARGE SCALE GENOMIC DNA]</scope>
    <source>
        <strain evidence="7">ATCC 19364 / DSM 1382 / NCIMB 9332 / VKM B-1759</strain>
    </source>
</reference>
<evidence type="ECO:0000256" key="4">
    <source>
        <dbReference type="SAM" id="SignalP"/>
    </source>
</evidence>
<comment type="similarity">
    <text evidence="1">Belongs to the bacterial solute-binding protein 3 family.</text>
</comment>
<dbReference type="eggNOG" id="COG0834">
    <property type="taxonomic scope" value="Bacteria"/>
</dbReference>
<name>T2G791_MEGG1</name>
<dbReference type="EMBL" id="CP006585">
    <property type="protein sequence ID" value="AGW12006.1"/>
    <property type="molecule type" value="Genomic_DNA"/>
</dbReference>
<keyword evidence="2" id="KW-0813">Transport</keyword>
<evidence type="ECO:0000256" key="1">
    <source>
        <dbReference type="ARBA" id="ARBA00010333"/>
    </source>
</evidence>
<dbReference type="PATRIC" id="fig|1121448.10.peg.66"/>
<reference evidence="6 7" key="1">
    <citation type="journal article" date="2013" name="J. Bacteriol.">
        <title>Roles of HynAB and Ech, the only two hydrogenases found in the model sulfate reducer Desulfovibrio gigas.</title>
        <authorList>
            <person name="Morais-Silva F.O."/>
            <person name="Santos C.I."/>
            <person name="Rodrigues R."/>
            <person name="Pereira I.A."/>
            <person name="Rodrigues-Pousada C."/>
        </authorList>
    </citation>
    <scope>NUCLEOTIDE SEQUENCE [LARGE SCALE GENOMIC DNA]</scope>
    <source>
        <strain evidence="7">ATCC 19364 / DSM 1382 / NCIMB 9332 / VKM B-1759</strain>
    </source>
</reference>
<keyword evidence="3 4" id="KW-0732">Signal</keyword>
<dbReference type="SMART" id="SM00062">
    <property type="entry name" value="PBPb"/>
    <property type="match status" value="1"/>
</dbReference>
<gene>
    <name evidence="6" type="ORF">DGI_0066</name>
</gene>
<protein>
    <submittedName>
        <fullName evidence="6">Putative Lysine-arginine-ornithine-binding periplasmic protein</fullName>
    </submittedName>
</protein>
<dbReference type="HOGENOM" id="CLU_019602_3_1_7"/>
<feature type="signal peptide" evidence="4">
    <location>
        <begin position="1"/>
        <end position="30"/>
    </location>
</feature>
<dbReference type="CDD" id="cd13692">
    <property type="entry name" value="PBP2_BztA"/>
    <property type="match status" value="1"/>
</dbReference>
<dbReference type="SUPFAM" id="SSF53850">
    <property type="entry name" value="Periplasmic binding protein-like II"/>
    <property type="match status" value="1"/>
</dbReference>
<dbReference type="Pfam" id="PF00497">
    <property type="entry name" value="SBP_bac_3"/>
    <property type="match status" value="1"/>
</dbReference>
<evidence type="ECO:0000313" key="6">
    <source>
        <dbReference type="EMBL" id="AGW12006.1"/>
    </source>
</evidence>
<accession>T2G791</accession>
<dbReference type="GO" id="GO:0006865">
    <property type="term" value="P:amino acid transport"/>
    <property type="evidence" value="ECO:0007669"/>
    <property type="project" value="TreeGrafter"/>
</dbReference>